<accession>A0A5C5GCN2</accession>
<evidence type="ECO:0000256" key="5">
    <source>
        <dbReference type="ARBA" id="ARBA00022989"/>
    </source>
</evidence>
<feature type="transmembrane region" description="Helical" evidence="7">
    <location>
        <begin position="182"/>
        <end position="207"/>
    </location>
</feature>
<dbReference type="EMBL" id="VFFF01000001">
    <property type="protein sequence ID" value="TNY31741.1"/>
    <property type="molecule type" value="Genomic_DNA"/>
</dbReference>
<keyword evidence="4 7" id="KW-0812">Transmembrane</keyword>
<feature type="transmembrane region" description="Helical" evidence="7">
    <location>
        <begin position="36"/>
        <end position="58"/>
    </location>
</feature>
<comment type="subcellular location">
    <subcellularLocation>
        <location evidence="1 7">Cell membrane</location>
        <topology evidence="1 7">Multi-pass membrane protein</topology>
    </subcellularLocation>
</comment>
<evidence type="ECO:0000259" key="9">
    <source>
        <dbReference type="PROSITE" id="PS50928"/>
    </source>
</evidence>
<evidence type="ECO:0000256" key="7">
    <source>
        <dbReference type="RuleBase" id="RU363032"/>
    </source>
</evidence>
<feature type="domain" description="ABC transmembrane type-1" evidence="9">
    <location>
        <begin position="94"/>
        <end position="309"/>
    </location>
</feature>
<feature type="transmembrane region" description="Helical" evidence="7">
    <location>
        <begin position="99"/>
        <end position="117"/>
    </location>
</feature>
<dbReference type="Pfam" id="PF00528">
    <property type="entry name" value="BPD_transp_1"/>
    <property type="match status" value="1"/>
</dbReference>
<evidence type="ECO:0000256" key="2">
    <source>
        <dbReference type="ARBA" id="ARBA00022448"/>
    </source>
</evidence>
<keyword evidence="11" id="KW-1185">Reference proteome</keyword>
<name>A0A5C5GCN2_9RHOB</name>
<reference evidence="10 11" key="1">
    <citation type="submission" date="2019-06" db="EMBL/GenBank/DDBJ databases">
        <title>Genome of new Rhodobacteraceae sp. SM1903.</title>
        <authorList>
            <person name="Ren X."/>
        </authorList>
    </citation>
    <scope>NUCLEOTIDE SEQUENCE [LARGE SCALE GENOMIC DNA]</scope>
    <source>
        <strain evidence="10 11">SM1903</strain>
    </source>
</reference>
<evidence type="ECO:0000256" key="3">
    <source>
        <dbReference type="ARBA" id="ARBA00022475"/>
    </source>
</evidence>
<comment type="caution">
    <text evidence="10">The sequence shown here is derived from an EMBL/GenBank/DDBJ whole genome shotgun (WGS) entry which is preliminary data.</text>
</comment>
<comment type="similarity">
    <text evidence="7">Belongs to the binding-protein-dependent transport system permease family.</text>
</comment>
<dbReference type="Gene3D" id="1.10.3720.10">
    <property type="entry name" value="MetI-like"/>
    <property type="match status" value="1"/>
</dbReference>
<dbReference type="Proteomes" id="UP000314011">
    <property type="component" value="Unassembled WGS sequence"/>
</dbReference>
<protein>
    <submittedName>
        <fullName evidence="10">Sugar ABC transporter permease</fullName>
    </submittedName>
</protein>
<keyword evidence="5 7" id="KW-1133">Transmembrane helix</keyword>
<keyword evidence="6 7" id="KW-0472">Membrane</keyword>
<organism evidence="10 11">
    <name type="scientific">Pelagovum pacificum</name>
    <dbReference type="NCBI Taxonomy" id="2588711"/>
    <lineage>
        <taxon>Bacteria</taxon>
        <taxon>Pseudomonadati</taxon>
        <taxon>Pseudomonadota</taxon>
        <taxon>Alphaproteobacteria</taxon>
        <taxon>Rhodobacterales</taxon>
        <taxon>Paracoccaceae</taxon>
        <taxon>Pelagovum</taxon>
    </lineage>
</organism>
<keyword evidence="3" id="KW-1003">Cell membrane</keyword>
<dbReference type="PANTHER" id="PTHR30193:SF37">
    <property type="entry name" value="INNER MEMBRANE ABC TRANSPORTER PERMEASE PROTEIN YCJO"/>
    <property type="match status" value="1"/>
</dbReference>
<proteinExistence type="inferred from homology"/>
<dbReference type="InterPro" id="IPR035906">
    <property type="entry name" value="MetI-like_sf"/>
</dbReference>
<evidence type="ECO:0000256" key="4">
    <source>
        <dbReference type="ARBA" id="ARBA00022692"/>
    </source>
</evidence>
<evidence type="ECO:0000256" key="1">
    <source>
        <dbReference type="ARBA" id="ARBA00004651"/>
    </source>
</evidence>
<dbReference type="CDD" id="cd06261">
    <property type="entry name" value="TM_PBP2"/>
    <property type="match status" value="1"/>
</dbReference>
<dbReference type="AlphaFoldDB" id="A0A5C5GCN2"/>
<evidence type="ECO:0000313" key="11">
    <source>
        <dbReference type="Proteomes" id="UP000314011"/>
    </source>
</evidence>
<dbReference type="GO" id="GO:0005886">
    <property type="term" value="C:plasma membrane"/>
    <property type="evidence" value="ECO:0007669"/>
    <property type="project" value="UniProtKB-SubCell"/>
</dbReference>
<dbReference type="PANTHER" id="PTHR30193">
    <property type="entry name" value="ABC TRANSPORTER PERMEASE PROTEIN"/>
    <property type="match status" value="1"/>
</dbReference>
<dbReference type="GO" id="GO:0055085">
    <property type="term" value="P:transmembrane transport"/>
    <property type="evidence" value="ECO:0007669"/>
    <property type="project" value="InterPro"/>
</dbReference>
<feature type="transmembrane region" description="Helical" evidence="7">
    <location>
        <begin position="290"/>
        <end position="308"/>
    </location>
</feature>
<feature type="transmembrane region" description="Helical" evidence="7">
    <location>
        <begin position="129"/>
        <end position="149"/>
    </location>
</feature>
<evidence type="ECO:0000313" key="10">
    <source>
        <dbReference type="EMBL" id="TNY31741.1"/>
    </source>
</evidence>
<dbReference type="InterPro" id="IPR000515">
    <property type="entry name" value="MetI-like"/>
</dbReference>
<dbReference type="SUPFAM" id="SSF161098">
    <property type="entry name" value="MetI-like"/>
    <property type="match status" value="1"/>
</dbReference>
<dbReference type="InterPro" id="IPR051393">
    <property type="entry name" value="ABC_transporter_permease"/>
</dbReference>
<sequence length="318" mass="35213">MTRGGEIMKRRPDPHGTRRRVDSVKRTFPFPMRGKLFDIVLVAPAVVMFTLFIVWPAVQTLHTSLFDETSRGGEYIGLRNYRELVQDPVFWIAMKNNTLFIFTNLVFQVGIGTILAAMIDRGIRHFSSAIRTIIFAPLVIAPVAIGLIWKMLLEPNFGLFRQVMDNLGLPFPTQGILGNPDLAFPALVAVGAWNYIGFMMTIMLAAMQGISRDIYEAARIDGASAIQTFFHITLPAVRHALVLCGLIVVVGSFKTFELVYVLTGGGPGNTTQVLGTHIVESAFSLFRPNYAASMSVVVLLIAILFGALQVREHDKERS</sequence>
<feature type="transmembrane region" description="Helical" evidence="7">
    <location>
        <begin position="228"/>
        <end position="253"/>
    </location>
</feature>
<evidence type="ECO:0000256" key="6">
    <source>
        <dbReference type="ARBA" id="ARBA00023136"/>
    </source>
</evidence>
<keyword evidence="2 7" id="KW-0813">Transport</keyword>
<evidence type="ECO:0000256" key="8">
    <source>
        <dbReference type="SAM" id="MobiDB-lite"/>
    </source>
</evidence>
<dbReference type="PROSITE" id="PS50928">
    <property type="entry name" value="ABC_TM1"/>
    <property type="match status" value="1"/>
</dbReference>
<dbReference type="OrthoDB" id="9805108at2"/>
<gene>
    <name evidence="10" type="ORF">FHY64_00100</name>
</gene>
<feature type="region of interest" description="Disordered" evidence="8">
    <location>
        <begin position="1"/>
        <end position="20"/>
    </location>
</feature>